<evidence type="ECO:0000313" key="1">
    <source>
        <dbReference type="EMBL" id="AEE52924.1"/>
    </source>
</evidence>
<dbReference type="STRING" id="760192.Halhy_5098"/>
<dbReference type="AlphaFoldDB" id="F4L3E7"/>
<proteinExistence type="predicted"/>
<dbReference type="RefSeq" id="WP_013767459.1">
    <property type="nucleotide sequence ID" value="NC_015510.1"/>
</dbReference>
<dbReference type="KEGG" id="hhy:Halhy_5098"/>
<dbReference type="eggNOG" id="ENOG5033W56">
    <property type="taxonomic scope" value="Bacteria"/>
</dbReference>
<reference key="2">
    <citation type="submission" date="2011-04" db="EMBL/GenBank/DDBJ databases">
        <title>Complete sequence of chromosome of Haliscomenobacter hydrossis DSM 1100.</title>
        <authorList>
            <consortium name="US DOE Joint Genome Institute (JGI-PGF)"/>
            <person name="Lucas S."/>
            <person name="Han J."/>
            <person name="Lapidus A."/>
            <person name="Bruce D."/>
            <person name="Goodwin L."/>
            <person name="Pitluck S."/>
            <person name="Peters L."/>
            <person name="Kyrpides N."/>
            <person name="Mavromatis K."/>
            <person name="Ivanova N."/>
            <person name="Ovchinnikova G."/>
            <person name="Pagani I."/>
            <person name="Daligault H."/>
            <person name="Detter J.C."/>
            <person name="Han C."/>
            <person name="Land M."/>
            <person name="Hauser L."/>
            <person name="Markowitz V."/>
            <person name="Cheng J.-F."/>
            <person name="Hugenholtz P."/>
            <person name="Woyke T."/>
            <person name="Wu D."/>
            <person name="Verbarg S."/>
            <person name="Frueling A."/>
            <person name="Brambilla E."/>
            <person name="Klenk H.-P."/>
            <person name="Eisen J.A."/>
        </authorList>
    </citation>
    <scope>NUCLEOTIDE SEQUENCE</scope>
    <source>
        <strain>DSM 1100</strain>
    </source>
</reference>
<sequence>MKLREISILDQEAIPAALEALHSKEGVLLLQMPAVFVLLAPATPKGVESLNQTKLRLPQKNYGTAIGDIQKFHALASPGSLPHELKRAEDLNRLTGAFIRFAIGRSSFNSAAVRAGTHQGVLVDGPHRDLFKAVEQSFAQQADPALFCGHTFSAPLCTSANLSGDSLGSITDWDRAYRFARQRHLSLVIRCEAAPGENGSYPIFYFKDDQATIERHGPGEEAIMRRLPERLFAESLAFA</sequence>
<accession>F4L3E7</accession>
<dbReference type="HOGENOM" id="CLU_1159797_0_0_10"/>
<organism evidence="1 2">
    <name type="scientific">Haliscomenobacter hydrossis (strain ATCC 27775 / DSM 1100 / LMG 10767 / O)</name>
    <dbReference type="NCBI Taxonomy" id="760192"/>
    <lineage>
        <taxon>Bacteria</taxon>
        <taxon>Pseudomonadati</taxon>
        <taxon>Bacteroidota</taxon>
        <taxon>Saprospiria</taxon>
        <taxon>Saprospirales</taxon>
        <taxon>Haliscomenobacteraceae</taxon>
        <taxon>Haliscomenobacter</taxon>
    </lineage>
</organism>
<dbReference type="Proteomes" id="UP000008461">
    <property type="component" value="Chromosome"/>
</dbReference>
<evidence type="ECO:0008006" key="3">
    <source>
        <dbReference type="Google" id="ProtNLM"/>
    </source>
</evidence>
<dbReference type="EMBL" id="CP002691">
    <property type="protein sequence ID" value="AEE52924.1"/>
    <property type="molecule type" value="Genomic_DNA"/>
</dbReference>
<keyword evidence="2" id="KW-1185">Reference proteome</keyword>
<protein>
    <recommendedName>
        <fullName evidence="3">YrdC-like domain-containing protein</fullName>
    </recommendedName>
</protein>
<gene>
    <name evidence="1" type="ordered locus">Halhy_5098</name>
</gene>
<name>F4L3E7_HALH1</name>
<dbReference type="OrthoDB" id="1492072at2"/>
<evidence type="ECO:0000313" key="2">
    <source>
        <dbReference type="Proteomes" id="UP000008461"/>
    </source>
</evidence>
<reference evidence="1 2" key="1">
    <citation type="journal article" date="2011" name="Stand. Genomic Sci.">
        <title>Complete genome sequence of Haliscomenobacter hydrossis type strain (O).</title>
        <authorList>
            <consortium name="US DOE Joint Genome Institute (JGI-PGF)"/>
            <person name="Daligault H."/>
            <person name="Lapidus A."/>
            <person name="Zeytun A."/>
            <person name="Nolan M."/>
            <person name="Lucas S."/>
            <person name="Del Rio T.G."/>
            <person name="Tice H."/>
            <person name="Cheng J.F."/>
            <person name="Tapia R."/>
            <person name="Han C."/>
            <person name="Goodwin L."/>
            <person name="Pitluck S."/>
            <person name="Liolios K."/>
            <person name="Pagani I."/>
            <person name="Ivanova N."/>
            <person name="Huntemann M."/>
            <person name="Mavromatis K."/>
            <person name="Mikhailova N."/>
            <person name="Pati A."/>
            <person name="Chen A."/>
            <person name="Palaniappan K."/>
            <person name="Land M."/>
            <person name="Hauser L."/>
            <person name="Brambilla E.M."/>
            <person name="Rohde M."/>
            <person name="Verbarg S."/>
            <person name="Goker M."/>
            <person name="Bristow J."/>
            <person name="Eisen J.A."/>
            <person name="Markowitz V."/>
            <person name="Hugenholtz P."/>
            <person name="Kyrpides N.C."/>
            <person name="Klenk H.P."/>
            <person name="Woyke T."/>
        </authorList>
    </citation>
    <scope>NUCLEOTIDE SEQUENCE [LARGE SCALE GENOMIC DNA]</scope>
    <source>
        <strain evidence="2">ATCC 27775 / DSM 1100 / LMG 10767 / O</strain>
    </source>
</reference>